<sequence>MTTLRAEYENGSQSFVKQIDWLMSQGWIGIRRTRGDGQSVAPLAYSRPLLISHIFTTSPGDCFYRSFAFAYIERMLNATEPQLAVLKALSVLETTPSMLEQVGFQTLVFEDFYDAFASPSLIVRPSER</sequence>
<dbReference type="EMBL" id="JANSHE010004933">
    <property type="protein sequence ID" value="KAJ2973708.1"/>
    <property type="molecule type" value="Genomic_DNA"/>
</dbReference>
<gene>
    <name evidence="1" type="ORF">NUW54_g12016</name>
</gene>
<reference evidence="1" key="1">
    <citation type="submission" date="2022-08" db="EMBL/GenBank/DDBJ databases">
        <title>Genome Sequence of Pycnoporus sanguineus.</title>
        <authorList>
            <person name="Buettner E."/>
        </authorList>
    </citation>
    <scope>NUCLEOTIDE SEQUENCE</scope>
    <source>
        <strain evidence="1">CG-C14</strain>
    </source>
</reference>
<comment type="caution">
    <text evidence="1">The sequence shown here is derived from an EMBL/GenBank/DDBJ whole genome shotgun (WGS) entry which is preliminary data.</text>
</comment>
<protein>
    <submittedName>
        <fullName evidence="1">Uncharacterized protein</fullName>
    </submittedName>
</protein>
<evidence type="ECO:0000313" key="2">
    <source>
        <dbReference type="Proteomes" id="UP001144978"/>
    </source>
</evidence>
<dbReference type="Proteomes" id="UP001144978">
    <property type="component" value="Unassembled WGS sequence"/>
</dbReference>
<keyword evidence="2" id="KW-1185">Reference proteome</keyword>
<name>A0ACC1N3Z7_9APHY</name>
<evidence type="ECO:0000313" key="1">
    <source>
        <dbReference type="EMBL" id="KAJ2973708.1"/>
    </source>
</evidence>
<organism evidence="1 2">
    <name type="scientific">Trametes sanguinea</name>
    <dbReference type="NCBI Taxonomy" id="158606"/>
    <lineage>
        <taxon>Eukaryota</taxon>
        <taxon>Fungi</taxon>
        <taxon>Dikarya</taxon>
        <taxon>Basidiomycota</taxon>
        <taxon>Agaricomycotina</taxon>
        <taxon>Agaricomycetes</taxon>
        <taxon>Polyporales</taxon>
        <taxon>Polyporaceae</taxon>
        <taxon>Trametes</taxon>
    </lineage>
</organism>
<accession>A0ACC1N3Z7</accession>
<proteinExistence type="predicted"/>